<feature type="domain" description="Response regulatory" evidence="16">
    <location>
        <begin position="758"/>
        <end position="871"/>
    </location>
</feature>
<evidence type="ECO:0000256" key="8">
    <source>
        <dbReference type="ARBA" id="ARBA00022840"/>
    </source>
</evidence>
<dbReference type="CDD" id="cd16922">
    <property type="entry name" value="HATPase_EvgS-ArcB-TorS-like"/>
    <property type="match status" value="1"/>
</dbReference>
<evidence type="ECO:0000256" key="14">
    <source>
        <dbReference type="SAM" id="Phobius"/>
    </source>
</evidence>
<dbReference type="SMART" id="SM00448">
    <property type="entry name" value="REC"/>
    <property type="match status" value="2"/>
</dbReference>
<keyword evidence="7" id="KW-0418">Kinase</keyword>
<dbReference type="InterPro" id="IPR007891">
    <property type="entry name" value="CHASE3"/>
</dbReference>
<dbReference type="SUPFAM" id="SSF47384">
    <property type="entry name" value="Homodimeric domain of signal transducing histidine kinase"/>
    <property type="match status" value="1"/>
</dbReference>
<dbReference type="Gene3D" id="3.40.50.2300">
    <property type="match status" value="2"/>
</dbReference>
<evidence type="ECO:0000256" key="9">
    <source>
        <dbReference type="ARBA" id="ARBA00023012"/>
    </source>
</evidence>
<evidence type="ECO:0000256" key="2">
    <source>
        <dbReference type="ARBA" id="ARBA00004370"/>
    </source>
</evidence>
<evidence type="ECO:0000259" key="16">
    <source>
        <dbReference type="PROSITE" id="PS50110"/>
    </source>
</evidence>
<evidence type="ECO:0000259" key="15">
    <source>
        <dbReference type="PROSITE" id="PS50109"/>
    </source>
</evidence>
<keyword evidence="8" id="KW-0067">ATP-binding</keyword>
<dbReference type="Gene3D" id="3.30.565.10">
    <property type="entry name" value="Histidine kinase-like ATPase, C-terminal domain"/>
    <property type="match status" value="1"/>
</dbReference>
<dbReference type="Pfam" id="PF08448">
    <property type="entry name" value="PAS_4"/>
    <property type="match status" value="2"/>
</dbReference>
<dbReference type="CDD" id="cd00082">
    <property type="entry name" value="HisKA"/>
    <property type="match status" value="1"/>
</dbReference>
<dbReference type="InterPro" id="IPR001789">
    <property type="entry name" value="Sig_transdc_resp-reg_receiver"/>
</dbReference>
<keyword evidence="14" id="KW-1133">Transmembrane helix</keyword>
<protein>
    <recommendedName>
        <fullName evidence="3">histidine kinase</fullName>
        <ecNumber evidence="3">2.7.13.3</ecNumber>
    </recommendedName>
</protein>
<name>A0A4Q2U4B8_9HYPH</name>
<sequence>MTRHGADTLHDEDTNGRLVGWHRVSSLAISSIIPVACALLVVAVLAGSWNYVAGQDSQADARRQRSFIVRSDHLVSAMKDLEIGERGYVLTGREEYLRPYEDALPQIDMDLDGLAALGMRRTNGAAAALAPLRGLVTSERAFFQRVVDVRRDQGTDAAIALVGTGEGRRLMEAILAAKRDADVRANAETARIEDADRWRSRILGVLSLACATAAVALLTRLALVRRRDSQRSRETLDDVLGNAPVGLGFLGRDLTVRHMNAALSRMAAGGVLAGVGDPLWARHPALETRIRPHVDAALRTGTVSTDIEVAVPDAAAAGGTRYLNLGFYPLKGSEDTGGGVGVAVSDVTAAKLSEERVRSGEATLRAVLDTLPVGVLIAEAPSGRVIDHNVRAEAILGHGVMPARPGEDVERWVAFHEDGRQVAPGDWPLARVVRGDEAFAETEVDYVRGDGRRAWIDFSCAPMQGRDGALVGAVVVMSDIDVRKRSEQALAAARDAAEGASRAKSTFLANMSHELRTPLSAIIGYSEMLQEEIQDGAEASELTTDVGRIEGNARHLLGLINDVLDLSKVESGKMEVYVEEFAVEPLLRDLAATVGSVVAKKGNRLELRLSPDLGTMRSDLTKVRQVVLNLVGNAAKFTEGGTITIAAVRRQGQDGLDRLSFSLADTGIGMTPEQVNKLFQRFTQADQSTTRRFGGTGLGLSITKAFADMLGGTVTVESVEGRGSTFTFEVPSNHAPVTDVPSDALSSSPTTSTDRRDLVLVIDDDADQRTLLSRFLEREGFAVQAAGDGHSGLDAVRSLRPRAILLDVMLPGIDGWSVLSELKSDPELAAIPVVMVSSVDDKGLAASLGAADYMLKPVRRDRLTQVMAGFRSSEGGVLIVEDDANLRLHVRSLLEDEGWTVADAGNGREALEQVALRRPEVVLLDLQMPVMDGFDFLKEFRAVPGCADVPVVVLTAKDLTREDRGMLRGASQILNKGDISLRAITERLTGLAHRA</sequence>
<dbReference type="NCBIfam" id="TIGR00229">
    <property type="entry name" value="sensory_box"/>
    <property type="match status" value="1"/>
</dbReference>
<dbReference type="InterPro" id="IPR036097">
    <property type="entry name" value="HisK_dim/P_sf"/>
</dbReference>
<feature type="transmembrane region" description="Helical" evidence="14">
    <location>
        <begin position="202"/>
        <end position="223"/>
    </location>
</feature>
<dbReference type="InterPro" id="IPR035965">
    <property type="entry name" value="PAS-like_dom_sf"/>
</dbReference>
<feature type="domain" description="PAC" evidence="17">
    <location>
        <begin position="440"/>
        <end position="492"/>
    </location>
</feature>
<dbReference type="CDD" id="cd17574">
    <property type="entry name" value="REC_OmpR"/>
    <property type="match status" value="1"/>
</dbReference>
<dbReference type="PROSITE" id="PS50109">
    <property type="entry name" value="HIS_KIN"/>
    <property type="match status" value="1"/>
</dbReference>
<dbReference type="CDD" id="cd19410">
    <property type="entry name" value="HK9-like_sensor"/>
    <property type="match status" value="1"/>
</dbReference>
<dbReference type="Proteomes" id="UP000290759">
    <property type="component" value="Unassembled WGS sequence"/>
</dbReference>
<comment type="subcellular location">
    <subcellularLocation>
        <location evidence="2">Membrane</location>
    </subcellularLocation>
</comment>
<evidence type="ECO:0000259" key="17">
    <source>
        <dbReference type="PROSITE" id="PS50113"/>
    </source>
</evidence>
<dbReference type="PANTHER" id="PTHR43047:SF72">
    <property type="entry name" value="OSMOSENSING HISTIDINE PROTEIN KINASE SLN1"/>
    <property type="match status" value="1"/>
</dbReference>
<dbReference type="EMBL" id="QYBB01000045">
    <property type="protein sequence ID" value="RYC29626.1"/>
    <property type="molecule type" value="Genomic_DNA"/>
</dbReference>
<dbReference type="PROSITE" id="PS50110">
    <property type="entry name" value="RESPONSE_REGULATORY"/>
    <property type="match status" value="2"/>
</dbReference>
<dbReference type="CDD" id="cd00156">
    <property type="entry name" value="REC"/>
    <property type="match status" value="1"/>
</dbReference>
<dbReference type="InterPro" id="IPR003594">
    <property type="entry name" value="HATPase_dom"/>
</dbReference>
<reference evidence="18 19" key="2">
    <citation type="submission" date="2019-02" db="EMBL/GenBank/DDBJ databases">
        <title>'Lichenibacterium ramalinii' gen. nov. sp. nov., 'Lichenibacterium minor' gen. nov. sp. nov.</title>
        <authorList>
            <person name="Pankratov T."/>
        </authorList>
    </citation>
    <scope>NUCLEOTIDE SEQUENCE [LARGE SCALE GENOMIC DNA]</scope>
    <source>
        <strain evidence="18 19">RmlP026</strain>
    </source>
</reference>
<dbReference type="InterPro" id="IPR003661">
    <property type="entry name" value="HisK_dim/P_dom"/>
</dbReference>
<proteinExistence type="predicted"/>
<dbReference type="InterPro" id="IPR000700">
    <property type="entry name" value="PAS-assoc_C"/>
</dbReference>
<gene>
    <name evidence="18" type="ORF">D3273_23005</name>
</gene>
<dbReference type="Pfam" id="PF05227">
    <property type="entry name" value="CHASE3"/>
    <property type="match status" value="1"/>
</dbReference>
<dbReference type="Gene3D" id="1.10.287.130">
    <property type="match status" value="1"/>
</dbReference>
<feature type="domain" description="Histidine kinase" evidence="15">
    <location>
        <begin position="510"/>
        <end position="734"/>
    </location>
</feature>
<dbReference type="InterPro" id="IPR000014">
    <property type="entry name" value="PAS"/>
</dbReference>
<dbReference type="GO" id="GO:0016020">
    <property type="term" value="C:membrane"/>
    <property type="evidence" value="ECO:0007669"/>
    <property type="project" value="UniProtKB-SubCell"/>
</dbReference>
<dbReference type="PROSITE" id="PS50113">
    <property type="entry name" value="PAC"/>
    <property type="match status" value="1"/>
</dbReference>
<keyword evidence="19" id="KW-1185">Reference proteome</keyword>
<dbReference type="InterPro" id="IPR001610">
    <property type="entry name" value="PAC"/>
</dbReference>
<dbReference type="EC" id="2.7.13.3" evidence="3"/>
<dbReference type="InterPro" id="IPR013656">
    <property type="entry name" value="PAS_4"/>
</dbReference>
<evidence type="ECO:0000256" key="5">
    <source>
        <dbReference type="ARBA" id="ARBA00022679"/>
    </source>
</evidence>
<dbReference type="SUPFAM" id="SSF52172">
    <property type="entry name" value="CheY-like"/>
    <property type="match status" value="2"/>
</dbReference>
<keyword evidence="5" id="KW-0808">Transferase</keyword>
<dbReference type="FunFam" id="1.10.287.130:FF:000038">
    <property type="entry name" value="Sensory transduction histidine kinase"/>
    <property type="match status" value="1"/>
</dbReference>
<dbReference type="InterPro" id="IPR005467">
    <property type="entry name" value="His_kinase_dom"/>
</dbReference>
<keyword evidence="4 12" id="KW-0597">Phosphoprotein</keyword>
<dbReference type="GO" id="GO:0005524">
    <property type="term" value="F:ATP binding"/>
    <property type="evidence" value="ECO:0007669"/>
    <property type="project" value="UniProtKB-KW"/>
</dbReference>
<evidence type="ECO:0000256" key="1">
    <source>
        <dbReference type="ARBA" id="ARBA00000085"/>
    </source>
</evidence>
<evidence type="ECO:0000256" key="10">
    <source>
        <dbReference type="ARBA" id="ARBA00023136"/>
    </source>
</evidence>
<keyword evidence="10 14" id="KW-0472">Membrane</keyword>
<dbReference type="FunFam" id="3.30.565.10:FF:000010">
    <property type="entry name" value="Sensor histidine kinase RcsC"/>
    <property type="match status" value="1"/>
</dbReference>
<dbReference type="InterPro" id="IPR011006">
    <property type="entry name" value="CheY-like_superfamily"/>
</dbReference>
<dbReference type="SUPFAM" id="SSF55785">
    <property type="entry name" value="PYP-like sensor domain (PAS domain)"/>
    <property type="match status" value="1"/>
</dbReference>
<organism evidence="18 19">
    <name type="scientific">Lichenibacterium minor</name>
    <dbReference type="NCBI Taxonomy" id="2316528"/>
    <lineage>
        <taxon>Bacteria</taxon>
        <taxon>Pseudomonadati</taxon>
        <taxon>Pseudomonadota</taxon>
        <taxon>Alphaproteobacteria</taxon>
        <taxon>Hyphomicrobiales</taxon>
        <taxon>Lichenihabitantaceae</taxon>
        <taxon>Lichenibacterium</taxon>
    </lineage>
</organism>
<dbReference type="InterPro" id="IPR036890">
    <property type="entry name" value="HATPase_C_sf"/>
</dbReference>
<keyword evidence="9" id="KW-0902">Two-component regulatory system</keyword>
<evidence type="ECO:0000313" key="19">
    <source>
        <dbReference type="Proteomes" id="UP000290759"/>
    </source>
</evidence>
<evidence type="ECO:0000256" key="13">
    <source>
        <dbReference type="SAM" id="MobiDB-lite"/>
    </source>
</evidence>
<evidence type="ECO:0000256" key="6">
    <source>
        <dbReference type="ARBA" id="ARBA00022741"/>
    </source>
</evidence>
<feature type="transmembrane region" description="Helical" evidence="14">
    <location>
        <begin position="27"/>
        <end position="53"/>
    </location>
</feature>
<feature type="region of interest" description="Disordered" evidence="13">
    <location>
        <begin position="731"/>
        <end position="751"/>
    </location>
</feature>
<dbReference type="Pfam" id="PF02518">
    <property type="entry name" value="HATPase_c"/>
    <property type="match status" value="1"/>
</dbReference>
<dbReference type="Pfam" id="PF00512">
    <property type="entry name" value="HisKA"/>
    <property type="match status" value="1"/>
</dbReference>
<feature type="modified residue" description="4-aspartylphosphate" evidence="12">
    <location>
        <position position="807"/>
    </location>
</feature>
<dbReference type="PRINTS" id="PR00344">
    <property type="entry name" value="BCTRLSENSOR"/>
</dbReference>
<evidence type="ECO:0000256" key="4">
    <source>
        <dbReference type="ARBA" id="ARBA00022553"/>
    </source>
</evidence>
<comment type="catalytic activity">
    <reaction evidence="1">
        <text>ATP + protein L-histidine = ADP + protein N-phospho-L-histidine.</text>
        <dbReference type="EC" id="2.7.13.3"/>
    </reaction>
</comment>
<evidence type="ECO:0000256" key="7">
    <source>
        <dbReference type="ARBA" id="ARBA00022777"/>
    </source>
</evidence>
<accession>A0A4Q2U4B8</accession>
<dbReference type="Gene3D" id="3.30.450.20">
    <property type="entry name" value="PAS domain"/>
    <property type="match status" value="2"/>
</dbReference>
<dbReference type="SMART" id="SM00388">
    <property type="entry name" value="HisKA"/>
    <property type="match status" value="1"/>
</dbReference>
<dbReference type="Pfam" id="PF00072">
    <property type="entry name" value="Response_reg"/>
    <property type="match status" value="2"/>
</dbReference>
<reference evidence="18 19" key="1">
    <citation type="submission" date="2018-12" db="EMBL/GenBank/DDBJ databases">
        <authorList>
            <person name="Grouzdev D.S."/>
            <person name="Krutkina M.S."/>
        </authorList>
    </citation>
    <scope>NUCLEOTIDE SEQUENCE [LARGE SCALE GENOMIC DNA]</scope>
    <source>
        <strain evidence="18 19">RmlP026</strain>
    </source>
</reference>
<comment type="caution">
    <text evidence="18">The sequence shown here is derived from an EMBL/GenBank/DDBJ whole genome shotgun (WGS) entry which is preliminary data.</text>
</comment>
<evidence type="ECO:0000313" key="18">
    <source>
        <dbReference type="EMBL" id="RYC29626.1"/>
    </source>
</evidence>
<dbReference type="SUPFAM" id="SSF55874">
    <property type="entry name" value="ATPase domain of HSP90 chaperone/DNA topoisomerase II/histidine kinase"/>
    <property type="match status" value="1"/>
</dbReference>
<keyword evidence="6" id="KW-0547">Nucleotide-binding</keyword>
<feature type="domain" description="Response regulatory" evidence="16">
    <location>
        <begin position="876"/>
        <end position="991"/>
    </location>
</feature>
<dbReference type="SMART" id="SM00387">
    <property type="entry name" value="HATPase_c"/>
    <property type="match status" value="1"/>
</dbReference>
<feature type="modified residue" description="4-aspartylphosphate" evidence="12">
    <location>
        <position position="925"/>
    </location>
</feature>
<keyword evidence="11" id="KW-0131">Cell cycle</keyword>
<dbReference type="RefSeq" id="WP_129229237.1">
    <property type="nucleotide sequence ID" value="NZ_QYBB01000045.1"/>
</dbReference>
<evidence type="ECO:0000256" key="12">
    <source>
        <dbReference type="PROSITE-ProRule" id="PRU00169"/>
    </source>
</evidence>
<dbReference type="PANTHER" id="PTHR43047">
    <property type="entry name" value="TWO-COMPONENT HISTIDINE PROTEIN KINASE"/>
    <property type="match status" value="1"/>
</dbReference>
<dbReference type="InterPro" id="IPR004358">
    <property type="entry name" value="Sig_transdc_His_kin-like_C"/>
</dbReference>
<evidence type="ECO:0000256" key="11">
    <source>
        <dbReference type="ARBA" id="ARBA00023306"/>
    </source>
</evidence>
<dbReference type="OrthoDB" id="9810730at2"/>
<dbReference type="SMART" id="SM00086">
    <property type="entry name" value="PAC"/>
    <property type="match status" value="1"/>
</dbReference>
<evidence type="ECO:0000256" key="3">
    <source>
        <dbReference type="ARBA" id="ARBA00012438"/>
    </source>
</evidence>
<keyword evidence="14" id="KW-0812">Transmembrane</keyword>
<dbReference type="GO" id="GO:0000155">
    <property type="term" value="F:phosphorelay sensor kinase activity"/>
    <property type="evidence" value="ECO:0007669"/>
    <property type="project" value="InterPro"/>
</dbReference>
<dbReference type="AlphaFoldDB" id="A0A4Q2U4B8"/>